<dbReference type="InterPro" id="IPR001405">
    <property type="entry name" value="UPF0758"/>
</dbReference>
<evidence type="ECO:0000256" key="3">
    <source>
        <dbReference type="ARBA" id="ARBA00022801"/>
    </source>
</evidence>
<evidence type="ECO:0000256" key="4">
    <source>
        <dbReference type="ARBA" id="ARBA00022833"/>
    </source>
</evidence>
<dbReference type="PANTHER" id="PTHR30471">
    <property type="entry name" value="DNA REPAIR PROTEIN RADC"/>
    <property type="match status" value="1"/>
</dbReference>
<keyword evidence="4" id="KW-0862">Zinc</keyword>
<dbReference type="EMBL" id="MEWA01000012">
    <property type="protein sequence ID" value="OGC70017.1"/>
    <property type="molecule type" value="Genomic_DNA"/>
</dbReference>
<dbReference type="Pfam" id="PF20582">
    <property type="entry name" value="UPF0758_N"/>
    <property type="match status" value="1"/>
</dbReference>
<dbReference type="NCBIfam" id="TIGR00608">
    <property type="entry name" value="radc"/>
    <property type="match status" value="1"/>
</dbReference>
<dbReference type="PROSITE" id="PS50249">
    <property type="entry name" value="MPN"/>
    <property type="match status" value="1"/>
</dbReference>
<dbReference type="InterPro" id="IPR037518">
    <property type="entry name" value="MPN"/>
</dbReference>
<evidence type="ECO:0000256" key="1">
    <source>
        <dbReference type="ARBA" id="ARBA00022670"/>
    </source>
</evidence>
<sequence length="234" mass="26061">MTNYRIRDLNKDEKPREKIFKSGTSGLSNEELLAVILRSGGRDESAIDLARKILIKSNGLENIANLDISELIKIKNIDLAKAAAVKAAFELGLRLSSHKPDNQITIKGPEEIFKLLKTELYGKTKEFLYTVSLNSRNKVISYDLISIGTVNETLFSPREIFKQALVRNAVSIILVHNHPSKDPEPSNDDVESTQKAVRAGAQMGIPILDHVIVCNNKYVSMKALNLLDPKKVQI</sequence>
<gene>
    <name evidence="8" type="ORF">A2415_01450</name>
</gene>
<proteinExistence type="inferred from homology"/>
<keyword evidence="5" id="KW-0482">Metalloprotease</keyword>
<name>A0A1F4WKR1_UNCKA</name>
<dbReference type="GO" id="GO:0006508">
    <property type="term" value="P:proteolysis"/>
    <property type="evidence" value="ECO:0007669"/>
    <property type="project" value="UniProtKB-KW"/>
</dbReference>
<organism evidence="8 9">
    <name type="scientific">candidate division WWE3 bacterium RIFOXYC1_FULL_39_7</name>
    <dbReference type="NCBI Taxonomy" id="1802643"/>
    <lineage>
        <taxon>Bacteria</taxon>
        <taxon>Katanobacteria</taxon>
    </lineage>
</organism>
<dbReference type="NCBIfam" id="NF000642">
    <property type="entry name" value="PRK00024.1"/>
    <property type="match status" value="1"/>
</dbReference>
<feature type="domain" description="MPN" evidence="7">
    <location>
        <begin position="105"/>
        <end position="227"/>
    </location>
</feature>
<dbReference type="Proteomes" id="UP000179113">
    <property type="component" value="Unassembled WGS sequence"/>
</dbReference>
<comment type="caution">
    <text evidence="8">The sequence shown here is derived from an EMBL/GenBank/DDBJ whole genome shotgun (WGS) entry which is preliminary data.</text>
</comment>
<evidence type="ECO:0000256" key="6">
    <source>
        <dbReference type="RuleBase" id="RU003797"/>
    </source>
</evidence>
<evidence type="ECO:0000313" key="9">
    <source>
        <dbReference type="Proteomes" id="UP000179113"/>
    </source>
</evidence>
<keyword evidence="2" id="KW-0479">Metal-binding</keyword>
<dbReference type="AlphaFoldDB" id="A0A1F4WKR1"/>
<keyword evidence="3" id="KW-0378">Hydrolase</keyword>
<keyword evidence="1" id="KW-0645">Protease</keyword>
<dbReference type="PANTHER" id="PTHR30471:SF3">
    <property type="entry name" value="UPF0758 PROTEIN YEES-RELATED"/>
    <property type="match status" value="1"/>
</dbReference>
<accession>A0A1F4WKR1</accession>
<protein>
    <recommendedName>
        <fullName evidence="7">MPN domain-containing protein</fullName>
    </recommendedName>
</protein>
<reference evidence="8 9" key="1">
    <citation type="journal article" date="2016" name="Nat. Commun.">
        <title>Thousands of microbial genomes shed light on interconnected biogeochemical processes in an aquifer system.</title>
        <authorList>
            <person name="Anantharaman K."/>
            <person name="Brown C.T."/>
            <person name="Hug L.A."/>
            <person name="Sharon I."/>
            <person name="Castelle C.J."/>
            <person name="Probst A.J."/>
            <person name="Thomas B.C."/>
            <person name="Singh A."/>
            <person name="Wilkins M.J."/>
            <person name="Karaoz U."/>
            <person name="Brodie E.L."/>
            <person name="Williams K.H."/>
            <person name="Hubbard S.S."/>
            <person name="Banfield J.F."/>
        </authorList>
    </citation>
    <scope>NUCLEOTIDE SEQUENCE [LARGE SCALE GENOMIC DNA]</scope>
</reference>
<dbReference type="GO" id="GO:0046872">
    <property type="term" value="F:metal ion binding"/>
    <property type="evidence" value="ECO:0007669"/>
    <property type="project" value="UniProtKB-KW"/>
</dbReference>
<dbReference type="GO" id="GO:0008237">
    <property type="term" value="F:metallopeptidase activity"/>
    <property type="evidence" value="ECO:0007669"/>
    <property type="project" value="UniProtKB-KW"/>
</dbReference>
<dbReference type="InterPro" id="IPR025657">
    <property type="entry name" value="RadC_JAB"/>
</dbReference>
<evidence type="ECO:0000259" key="7">
    <source>
        <dbReference type="PROSITE" id="PS50249"/>
    </source>
</evidence>
<evidence type="ECO:0000313" key="8">
    <source>
        <dbReference type="EMBL" id="OGC70017.1"/>
    </source>
</evidence>
<evidence type="ECO:0000256" key="5">
    <source>
        <dbReference type="ARBA" id="ARBA00023049"/>
    </source>
</evidence>
<comment type="similarity">
    <text evidence="6">Belongs to the UPF0758 family.</text>
</comment>
<evidence type="ECO:0000256" key="2">
    <source>
        <dbReference type="ARBA" id="ARBA00022723"/>
    </source>
</evidence>
<dbReference type="Gene3D" id="3.40.140.10">
    <property type="entry name" value="Cytidine Deaminase, domain 2"/>
    <property type="match status" value="1"/>
</dbReference>
<dbReference type="InterPro" id="IPR046778">
    <property type="entry name" value="UPF0758_N"/>
</dbReference>
<dbReference type="CDD" id="cd08071">
    <property type="entry name" value="MPN_DUF2466"/>
    <property type="match status" value="1"/>
</dbReference>
<dbReference type="Pfam" id="PF04002">
    <property type="entry name" value="RadC"/>
    <property type="match status" value="1"/>
</dbReference>